<feature type="region of interest" description="Disordered" evidence="4">
    <location>
        <begin position="98"/>
        <end position="125"/>
    </location>
</feature>
<dbReference type="Pfam" id="PF00628">
    <property type="entry name" value="PHD"/>
    <property type="match status" value="1"/>
</dbReference>
<protein>
    <recommendedName>
        <fullName evidence="5">Zinc finger PHD-type domain-containing protein</fullName>
    </recommendedName>
</protein>
<accession>A0AA39QKB5</accession>
<keyword evidence="2" id="KW-0863">Zinc-finger</keyword>
<organism evidence="6 7">
    <name type="scientific">Armillaria luteobubalina</name>
    <dbReference type="NCBI Taxonomy" id="153913"/>
    <lineage>
        <taxon>Eukaryota</taxon>
        <taxon>Fungi</taxon>
        <taxon>Dikarya</taxon>
        <taxon>Basidiomycota</taxon>
        <taxon>Agaricomycotina</taxon>
        <taxon>Agaricomycetes</taxon>
        <taxon>Agaricomycetidae</taxon>
        <taxon>Agaricales</taxon>
        <taxon>Marasmiineae</taxon>
        <taxon>Physalacriaceae</taxon>
        <taxon>Armillaria</taxon>
    </lineage>
</organism>
<dbReference type="PROSITE" id="PS01359">
    <property type="entry name" value="ZF_PHD_1"/>
    <property type="match status" value="1"/>
</dbReference>
<dbReference type="Proteomes" id="UP001175228">
    <property type="component" value="Unassembled WGS sequence"/>
</dbReference>
<proteinExistence type="predicted"/>
<evidence type="ECO:0000259" key="5">
    <source>
        <dbReference type="SMART" id="SM00249"/>
    </source>
</evidence>
<dbReference type="InterPro" id="IPR001965">
    <property type="entry name" value="Znf_PHD"/>
</dbReference>
<gene>
    <name evidence="6" type="ORF">EDD18DRAFT_1131157</name>
</gene>
<reference evidence="6" key="1">
    <citation type="submission" date="2023-06" db="EMBL/GenBank/DDBJ databases">
        <authorList>
            <consortium name="Lawrence Berkeley National Laboratory"/>
            <person name="Ahrendt S."/>
            <person name="Sahu N."/>
            <person name="Indic B."/>
            <person name="Wong-Bajracharya J."/>
            <person name="Merenyi Z."/>
            <person name="Ke H.-M."/>
            <person name="Monk M."/>
            <person name="Kocsube S."/>
            <person name="Drula E."/>
            <person name="Lipzen A."/>
            <person name="Balint B."/>
            <person name="Henrissat B."/>
            <person name="Andreopoulos B."/>
            <person name="Martin F.M."/>
            <person name="Harder C.B."/>
            <person name="Rigling D."/>
            <person name="Ford K.L."/>
            <person name="Foster G.D."/>
            <person name="Pangilinan J."/>
            <person name="Papanicolaou A."/>
            <person name="Barry K."/>
            <person name="LaButti K."/>
            <person name="Viragh M."/>
            <person name="Koriabine M."/>
            <person name="Yan M."/>
            <person name="Riley R."/>
            <person name="Champramary S."/>
            <person name="Plett K.L."/>
            <person name="Tsai I.J."/>
            <person name="Slot J."/>
            <person name="Sipos G."/>
            <person name="Plett J."/>
            <person name="Nagy L.G."/>
            <person name="Grigoriev I.V."/>
        </authorList>
    </citation>
    <scope>NUCLEOTIDE SEQUENCE</scope>
    <source>
        <strain evidence="6">HWK02</strain>
    </source>
</reference>
<dbReference type="InterPro" id="IPR013083">
    <property type="entry name" value="Znf_RING/FYVE/PHD"/>
</dbReference>
<evidence type="ECO:0000256" key="1">
    <source>
        <dbReference type="ARBA" id="ARBA00022723"/>
    </source>
</evidence>
<dbReference type="SMART" id="SM00249">
    <property type="entry name" value="PHD"/>
    <property type="match status" value="1"/>
</dbReference>
<keyword evidence="1" id="KW-0479">Metal-binding</keyword>
<evidence type="ECO:0000256" key="3">
    <source>
        <dbReference type="ARBA" id="ARBA00022833"/>
    </source>
</evidence>
<dbReference type="InterPro" id="IPR019786">
    <property type="entry name" value="Zinc_finger_PHD-type_CS"/>
</dbReference>
<evidence type="ECO:0000313" key="7">
    <source>
        <dbReference type="Proteomes" id="UP001175228"/>
    </source>
</evidence>
<evidence type="ECO:0000313" key="6">
    <source>
        <dbReference type="EMBL" id="KAK0503874.1"/>
    </source>
</evidence>
<dbReference type="GO" id="GO:0008270">
    <property type="term" value="F:zinc ion binding"/>
    <property type="evidence" value="ECO:0007669"/>
    <property type="project" value="UniProtKB-KW"/>
</dbReference>
<evidence type="ECO:0000256" key="2">
    <source>
        <dbReference type="ARBA" id="ARBA00022771"/>
    </source>
</evidence>
<dbReference type="Gene3D" id="3.30.40.10">
    <property type="entry name" value="Zinc/RING finger domain, C3HC4 (zinc finger)"/>
    <property type="match status" value="1"/>
</dbReference>
<dbReference type="SUPFAM" id="SSF57903">
    <property type="entry name" value="FYVE/PHD zinc finger"/>
    <property type="match status" value="1"/>
</dbReference>
<keyword evidence="7" id="KW-1185">Reference proteome</keyword>
<dbReference type="AlphaFoldDB" id="A0AA39QKB5"/>
<sequence length="190" mass="21401">MSACVECKRTHSVYTAYLLTCSQCKTSYHHSCHKPPLSQARLTSILSATFGDVPDVENSLLSWKCSVCTGTLGKRAAAVVEGRPAKRVAAEVISISSDSESEDVPGPSRRWSSPIEIVDSPRHDPMDVDDEPQVTRVPDVHVKPDIATTWLRDLLYKDLSEDPWERRRKDRPRKIKIAPNVDSFYFVNKY</sequence>
<dbReference type="EMBL" id="JAUEPU010000003">
    <property type="protein sequence ID" value="KAK0503874.1"/>
    <property type="molecule type" value="Genomic_DNA"/>
</dbReference>
<comment type="caution">
    <text evidence="6">The sequence shown here is derived from an EMBL/GenBank/DDBJ whole genome shotgun (WGS) entry which is preliminary data.</text>
</comment>
<dbReference type="InterPro" id="IPR019787">
    <property type="entry name" value="Znf_PHD-finger"/>
</dbReference>
<feature type="domain" description="Zinc finger PHD-type" evidence="5">
    <location>
        <begin position="3"/>
        <end position="69"/>
    </location>
</feature>
<keyword evidence="3" id="KW-0862">Zinc</keyword>
<dbReference type="InterPro" id="IPR011011">
    <property type="entry name" value="Znf_FYVE_PHD"/>
</dbReference>
<evidence type="ECO:0000256" key="4">
    <source>
        <dbReference type="SAM" id="MobiDB-lite"/>
    </source>
</evidence>
<name>A0AA39QKB5_9AGAR</name>